<dbReference type="EMBL" id="JBBPFD010000007">
    <property type="protein sequence ID" value="KAK7919073.1"/>
    <property type="molecule type" value="Genomic_DNA"/>
</dbReference>
<evidence type="ECO:0000313" key="2">
    <source>
        <dbReference type="Proteomes" id="UP001460270"/>
    </source>
</evidence>
<name>A0AAW0P7A8_9GOBI</name>
<dbReference type="AlphaFoldDB" id="A0AAW0P7A8"/>
<protein>
    <submittedName>
        <fullName evidence="1">Uncharacterized protein</fullName>
    </submittedName>
</protein>
<accession>A0AAW0P7A8</accession>
<evidence type="ECO:0000313" key="1">
    <source>
        <dbReference type="EMBL" id="KAK7919073.1"/>
    </source>
</evidence>
<comment type="caution">
    <text evidence="1">The sequence shown here is derived from an EMBL/GenBank/DDBJ whole genome shotgun (WGS) entry which is preliminary data.</text>
</comment>
<keyword evidence="2" id="KW-1185">Reference proteome</keyword>
<proteinExistence type="predicted"/>
<sequence>MTALSRISVSLPGEMFQAQELSLDQEELSLDQEELSLDQEELSLDRPGKSGQLFSDYCFSPRLSPRQMIMSLWSGQEKMKVMFCGQNGSKFSTKASDLQLLDCSSLYLEAQDDLLNEAMQAWNWDFCCL</sequence>
<organism evidence="1 2">
    <name type="scientific">Mugilogobius chulae</name>
    <name type="common">yellowstripe goby</name>
    <dbReference type="NCBI Taxonomy" id="88201"/>
    <lineage>
        <taxon>Eukaryota</taxon>
        <taxon>Metazoa</taxon>
        <taxon>Chordata</taxon>
        <taxon>Craniata</taxon>
        <taxon>Vertebrata</taxon>
        <taxon>Euteleostomi</taxon>
        <taxon>Actinopterygii</taxon>
        <taxon>Neopterygii</taxon>
        <taxon>Teleostei</taxon>
        <taxon>Neoteleostei</taxon>
        <taxon>Acanthomorphata</taxon>
        <taxon>Gobiaria</taxon>
        <taxon>Gobiiformes</taxon>
        <taxon>Gobioidei</taxon>
        <taxon>Gobiidae</taxon>
        <taxon>Gobionellinae</taxon>
        <taxon>Mugilogobius</taxon>
    </lineage>
</organism>
<reference evidence="2" key="1">
    <citation type="submission" date="2024-04" db="EMBL/GenBank/DDBJ databases">
        <title>Salinicola lusitanus LLJ914,a marine bacterium isolated from the Okinawa Trough.</title>
        <authorList>
            <person name="Li J."/>
        </authorList>
    </citation>
    <scope>NUCLEOTIDE SEQUENCE [LARGE SCALE GENOMIC DNA]</scope>
</reference>
<gene>
    <name evidence="1" type="ORF">WMY93_010357</name>
</gene>
<dbReference type="Proteomes" id="UP001460270">
    <property type="component" value="Unassembled WGS sequence"/>
</dbReference>